<dbReference type="InterPro" id="IPR004761">
    <property type="entry name" value="Spore_GerAB"/>
</dbReference>
<dbReference type="Proteomes" id="UP000564644">
    <property type="component" value="Unassembled WGS sequence"/>
</dbReference>
<comment type="similarity">
    <text evidence="2">Belongs to the amino acid-polyamine-organocation (APC) superfamily. Spore germination protein (SGP) (TC 2.A.3.9) family.</text>
</comment>
<evidence type="ECO:0000256" key="3">
    <source>
        <dbReference type="ARBA" id="ARBA00022448"/>
    </source>
</evidence>
<comment type="subcellular location">
    <subcellularLocation>
        <location evidence="1">Membrane</location>
        <topology evidence="1">Multi-pass membrane protein</topology>
    </subcellularLocation>
</comment>
<organism evidence="9 10">
    <name type="scientific">Cohnella zeiphila</name>
    <dbReference type="NCBI Taxonomy" id="2761120"/>
    <lineage>
        <taxon>Bacteria</taxon>
        <taxon>Bacillati</taxon>
        <taxon>Bacillota</taxon>
        <taxon>Bacilli</taxon>
        <taxon>Bacillales</taxon>
        <taxon>Paenibacillaceae</taxon>
        <taxon>Cohnella</taxon>
    </lineage>
</organism>
<keyword evidence="6 8" id="KW-1133">Transmembrane helix</keyword>
<dbReference type="EMBL" id="JACJVO010000010">
    <property type="protein sequence ID" value="MBB6731186.1"/>
    <property type="molecule type" value="Genomic_DNA"/>
</dbReference>
<reference evidence="9 10" key="1">
    <citation type="submission" date="2020-08" db="EMBL/GenBank/DDBJ databases">
        <title>Cohnella phylogeny.</title>
        <authorList>
            <person name="Dunlap C."/>
        </authorList>
    </citation>
    <scope>NUCLEOTIDE SEQUENCE [LARGE SCALE GENOMIC DNA]</scope>
    <source>
        <strain evidence="9 10">CBP 2801</strain>
    </source>
</reference>
<evidence type="ECO:0000256" key="5">
    <source>
        <dbReference type="ARBA" id="ARBA00022692"/>
    </source>
</evidence>
<feature type="transmembrane region" description="Helical" evidence="8">
    <location>
        <begin position="188"/>
        <end position="207"/>
    </location>
</feature>
<evidence type="ECO:0000256" key="1">
    <source>
        <dbReference type="ARBA" id="ARBA00004141"/>
    </source>
</evidence>
<name>A0A7X0SJU0_9BACL</name>
<proteinExistence type="inferred from homology"/>
<dbReference type="Pfam" id="PF03845">
    <property type="entry name" value="Spore_permease"/>
    <property type="match status" value="1"/>
</dbReference>
<feature type="transmembrane region" description="Helical" evidence="8">
    <location>
        <begin position="12"/>
        <end position="32"/>
    </location>
</feature>
<feature type="transmembrane region" description="Helical" evidence="8">
    <location>
        <begin position="273"/>
        <end position="297"/>
    </location>
</feature>
<dbReference type="GO" id="GO:0016020">
    <property type="term" value="C:membrane"/>
    <property type="evidence" value="ECO:0007669"/>
    <property type="project" value="UniProtKB-SubCell"/>
</dbReference>
<accession>A0A7X0SJU0</accession>
<evidence type="ECO:0000256" key="7">
    <source>
        <dbReference type="ARBA" id="ARBA00023136"/>
    </source>
</evidence>
<feature type="transmembrane region" description="Helical" evidence="8">
    <location>
        <begin position="44"/>
        <end position="65"/>
    </location>
</feature>
<dbReference type="AlphaFoldDB" id="A0A7X0SJU0"/>
<evidence type="ECO:0000313" key="9">
    <source>
        <dbReference type="EMBL" id="MBB6731186.1"/>
    </source>
</evidence>
<evidence type="ECO:0000256" key="6">
    <source>
        <dbReference type="ARBA" id="ARBA00022989"/>
    </source>
</evidence>
<evidence type="ECO:0000256" key="2">
    <source>
        <dbReference type="ARBA" id="ARBA00007998"/>
    </source>
</evidence>
<feature type="transmembrane region" description="Helical" evidence="8">
    <location>
        <begin position="151"/>
        <end position="168"/>
    </location>
</feature>
<dbReference type="PANTHER" id="PTHR34975">
    <property type="entry name" value="SPORE GERMINATION PROTEIN A2"/>
    <property type="match status" value="1"/>
</dbReference>
<keyword evidence="3" id="KW-0813">Transport</keyword>
<dbReference type="RefSeq" id="WP_185128863.1">
    <property type="nucleotide sequence ID" value="NZ_JACJVO010000010.1"/>
</dbReference>
<evidence type="ECO:0000313" key="10">
    <source>
        <dbReference type="Proteomes" id="UP000564644"/>
    </source>
</evidence>
<dbReference type="NCBIfam" id="TIGR00912">
    <property type="entry name" value="2A0309"/>
    <property type="match status" value="1"/>
</dbReference>
<keyword evidence="10" id="KW-1185">Reference proteome</keyword>
<keyword evidence="7 8" id="KW-0472">Membrane</keyword>
<feature type="transmembrane region" description="Helical" evidence="8">
    <location>
        <begin position="219"/>
        <end position="242"/>
    </location>
</feature>
<keyword evidence="4" id="KW-0309">Germination</keyword>
<comment type="caution">
    <text evidence="9">The sequence shown here is derived from an EMBL/GenBank/DDBJ whole genome shotgun (WGS) entry which is preliminary data.</text>
</comment>
<gene>
    <name evidence="9" type="ORF">H7C18_09735</name>
</gene>
<sequence>MNNSDDKKPLVSIRAFTILTMFYTVGTSILITPGGLNLHAKQDAWIACLFGIALDLALVWVFSVLGERYPDLTIIQYSRVLLGRWLGGAAGLLFSAFCYLLAALLVADLGYFLTTQVMSDTPIEALAVIFIAAVAYTARQGMRVYSLTAEMLFPWVTLLLVILLFPVFNKFDVQTLRPVFEFGYIPVAKGGASFSMLQEVAVLLVLYPFVSKGKGRRNGYLAGTAIGGAVLFSVTAGSEFVLGVELTANHVYPSYALAKNIRMGHMIERVEGLLMFIWVCSVFIKTVVTFHASVIGLNQTLGIRDSKLLIWPLAIGLFPVAMASYTNIVFAVNFVDKYWAAYAFPFIVLFPLLLLCLSFIRHGRRSVGYDRPPGRPS</sequence>
<feature type="transmembrane region" description="Helical" evidence="8">
    <location>
        <begin position="309"/>
        <end position="332"/>
    </location>
</feature>
<protein>
    <submittedName>
        <fullName evidence="9">Endospore germination permease</fullName>
    </submittedName>
</protein>
<feature type="transmembrane region" description="Helical" evidence="8">
    <location>
        <begin position="85"/>
        <end position="107"/>
    </location>
</feature>
<feature type="transmembrane region" description="Helical" evidence="8">
    <location>
        <begin position="338"/>
        <end position="360"/>
    </location>
</feature>
<evidence type="ECO:0000256" key="8">
    <source>
        <dbReference type="SAM" id="Phobius"/>
    </source>
</evidence>
<feature type="transmembrane region" description="Helical" evidence="8">
    <location>
        <begin position="122"/>
        <end position="139"/>
    </location>
</feature>
<dbReference type="PANTHER" id="PTHR34975:SF2">
    <property type="entry name" value="SPORE GERMINATION PROTEIN A2"/>
    <property type="match status" value="1"/>
</dbReference>
<dbReference type="GO" id="GO:0009847">
    <property type="term" value="P:spore germination"/>
    <property type="evidence" value="ECO:0007669"/>
    <property type="project" value="InterPro"/>
</dbReference>
<keyword evidence="5 8" id="KW-0812">Transmembrane</keyword>
<evidence type="ECO:0000256" key="4">
    <source>
        <dbReference type="ARBA" id="ARBA00022544"/>
    </source>
</evidence>